<feature type="compositionally biased region" description="Basic and acidic residues" evidence="1">
    <location>
        <begin position="90"/>
        <end position="100"/>
    </location>
</feature>
<feature type="region of interest" description="Disordered" evidence="1">
    <location>
        <begin position="817"/>
        <end position="844"/>
    </location>
</feature>
<accession>A0AAD4DBD6</accession>
<dbReference type="EMBL" id="JAAAIL010000753">
    <property type="protein sequence ID" value="KAG0273392.1"/>
    <property type="molecule type" value="Genomic_DNA"/>
</dbReference>
<feature type="compositionally biased region" description="Low complexity" evidence="1">
    <location>
        <begin position="356"/>
        <end position="366"/>
    </location>
</feature>
<evidence type="ECO:0000256" key="1">
    <source>
        <dbReference type="SAM" id="MobiDB-lite"/>
    </source>
</evidence>
<keyword evidence="3" id="KW-1185">Reference proteome</keyword>
<feature type="region of interest" description="Disordered" evidence="1">
    <location>
        <begin position="441"/>
        <end position="541"/>
    </location>
</feature>
<dbReference type="Proteomes" id="UP001194580">
    <property type="component" value="Unassembled WGS sequence"/>
</dbReference>
<feature type="compositionally biased region" description="Polar residues" evidence="1">
    <location>
        <begin position="700"/>
        <end position="721"/>
    </location>
</feature>
<feature type="region of interest" description="Disordered" evidence="1">
    <location>
        <begin position="407"/>
        <end position="427"/>
    </location>
</feature>
<reference evidence="2" key="1">
    <citation type="journal article" date="2020" name="Fungal Divers.">
        <title>Resolving the Mortierellaceae phylogeny through synthesis of multi-gene phylogenetics and phylogenomics.</title>
        <authorList>
            <person name="Vandepol N."/>
            <person name="Liber J."/>
            <person name="Desiro A."/>
            <person name="Na H."/>
            <person name="Kennedy M."/>
            <person name="Barry K."/>
            <person name="Grigoriev I.V."/>
            <person name="Miller A.N."/>
            <person name="O'Donnell K."/>
            <person name="Stajich J.E."/>
            <person name="Bonito G."/>
        </authorList>
    </citation>
    <scope>NUCLEOTIDE SEQUENCE</scope>
    <source>
        <strain evidence="2">NRRL 28262</strain>
    </source>
</reference>
<feature type="compositionally biased region" description="Low complexity" evidence="1">
    <location>
        <begin position="258"/>
        <end position="273"/>
    </location>
</feature>
<feature type="non-terminal residue" evidence="2">
    <location>
        <position position="1"/>
    </location>
</feature>
<organism evidence="2 3">
    <name type="scientific">Linnemannia exigua</name>
    <dbReference type="NCBI Taxonomy" id="604196"/>
    <lineage>
        <taxon>Eukaryota</taxon>
        <taxon>Fungi</taxon>
        <taxon>Fungi incertae sedis</taxon>
        <taxon>Mucoromycota</taxon>
        <taxon>Mortierellomycotina</taxon>
        <taxon>Mortierellomycetes</taxon>
        <taxon>Mortierellales</taxon>
        <taxon>Mortierellaceae</taxon>
        <taxon>Linnemannia</taxon>
    </lineage>
</organism>
<feature type="region of interest" description="Disordered" evidence="1">
    <location>
        <begin position="222"/>
        <end position="241"/>
    </location>
</feature>
<feature type="compositionally biased region" description="Low complexity" evidence="1">
    <location>
        <begin position="754"/>
        <end position="779"/>
    </location>
</feature>
<feature type="compositionally biased region" description="Polar residues" evidence="1">
    <location>
        <begin position="379"/>
        <end position="388"/>
    </location>
</feature>
<feature type="region of interest" description="Disordered" evidence="1">
    <location>
        <begin position="700"/>
        <end position="795"/>
    </location>
</feature>
<feature type="region of interest" description="Disordered" evidence="1">
    <location>
        <begin position="339"/>
        <end position="392"/>
    </location>
</feature>
<feature type="region of interest" description="Disordered" evidence="1">
    <location>
        <begin position="78"/>
        <end position="100"/>
    </location>
</feature>
<proteinExistence type="predicted"/>
<sequence>DQDGRNVVVSSYYPLQFSTRARAMAYLIEILQSLQKEHCGCDLVKGCYCGQDGIEDHEGKSPCYVCGEWYPDRRDSIYSAGGGGGGSGGHEGDMDSTRRQGKSWHEQGSLRHHVAEAKVKKWLDSVWKPPLTPATTPEQENVKQFGLRSQGDLRQCFDHPHYQQQHRQYQQQHSVRMEPGRPWSVHDIEIEARAKSRSRNNSASSNHSLSFVASPSAYYPPTASPYSAPSPQQGLSGSAYGYGSSSGQWHFATSPAAHSASSYASPSSRSTQATPPPQRTGPLPWTPPPPPPLATDSYGVQSFGVDNHQYQESVRSMSCSDASPPTRNTSLYLGTSISSLRSSTPPVLRSSSYHTNHVGNSNSHNNGIDKYGRSKPARASTTNSTFSIPQEILDPNYRSPTFRIKSWAPSSSPSISKDSSSTASTASSAFSPIASRLSFSKESSSSSAGGTQPQKKQTLDGWTVAAVEAKIESKPSSSSPSALSSSVQESVLKSSKMNRSDQEDFCMEASPPLEASGQQGNTREDPTSPTSAASSGSPAAAAVGLGTGAGVGGVVEPIEGEEVKKSAPFQFNFTSTRFRAAVQAKASMDSLKSATAVQTRGGGGGGQSESVRESTAVLNEEALQVQSRSMTVTATTNNNIQSVFDIGRHKKDRMKATDGTAIHLPVDVVIITEEIVLSETDEDIEKPAPAAVSVAPLKTTTLTGPTSSRSINTATSIQKSAPMSPLTLLGNGGGGSTNAPSSVKSTHSRHHHPTVTTSSPPSSSSASTSTSASASSSTSFCSPDPKSPNKSSCGGIQRAKSWVSLQKWMQTMTVTATRTTTTTTTLPPQSGSILLHVDASPSSS</sequence>
<comment type="caution">
    <text evidence="2">The sequence shown here is derived from an EMBL/GenBank/DDBJ whole genome shotgun (WGS) entry which is preliminary data.</text>
</comment>
<evidence type="ECO:0000313" key="2">
    <source>
        <dbReference type="EMBL" id="KAG0273392.1"/>
    </source>
</evidence>
<feature type="compositionally biased region" description="Pro residues" evidence="1">
    <location>
        <begin position="274"/>
        <end position="293"/>
    </location>
</feature>
<feature type="compositionally biased region" description="Low complexity" evidence="1">
    <location>
        <begin position="474"/>
        <end position="495"/>
    </location>
</feature>
<feature type="region of interest" description="Disordered" evidence="1">
    <location>
        <begin position="258"/>
        <end position="300"/>
    </location>
</feature>
<dbReference type="AlphaFoldDB" id="A0AAD4DBD6"/>
<gene>
    <name evidence="2" type="ORF">BGZ95_010798</name>
</gene>
<feature type="compositionally biased region" description="Low complexity" evidence="1">
    <location>
        <begin position="527"/>
        <end position="541"/>
    </location>
</feature>
<feature type="compositionally biased region" description="Polar residues" evidence="1">
    <location>
        <begin position="339"/>
        <end position="355"/>
    </location>
</feature>
<protein>
    <submittedName>
        <fullName evidence="2">Uncharacterized protein</fullName>
    </submittedName>
</protein>
<feature type="compositionally biased region" description="Gly residues" evidence="1">
    <location>
        <begin position="80"/>
        <end position="89"/>
    </location>
</feature>
<name>A0AAD4DBD6_9FUNG</name>
<evidence type="ECO:0000313" key="3">
    <source>
        <dbReference type="Proteomes" id="UP001194580"/>
    </source>
</evidence>